<keyword evidence="7" id="KW-1185">Reference proteome</keyword>
<dbReference type="PANTHER" id="PTHR43630">
    <property type="entry name" value="POLY-BETA-1,6-N-ACETYL-D-GLUCOSAMINE SYNTHASE"/>
    <property type="match status" value="1"/>
</dbReference>
<feature type="transmembrane region" description="Helical" evidence="4">
    <location>
        <begin position="296"/>
        <end position="313"/>
    </location>
</feature>
<gene>
    <name evidence="6" type="ORF">A5893_14525</name>
</gene>
<evidence type="ECO:0000256" key="1">
    <source>
        <dbReference type="ARBA" id="ARBA00006739"/>
    </source>
</evidence>
<feature type="transmembrane region" description="Helical" evidence="4">
    <location>
        <begin position="351"/>
        <end position="369"/>
    </location>
</feature>
<dbReference type="EMBL" id="LWHJ01000030">
    <property type="protein sequence ID" value="OAQ38623.1"/>
    <property type="molecule type" value="Genomic_DNA"/>
</dbReference>
<keyword evidence="3" id="KW-0808">Transferase</keyword>
<dbReference type="Pfam" id="PF00535">
    <property type="entry name" value="Glycos_transf_2"/>
    <property type="match status" value="1"/>
</dbReference>
<dbReference type="Proteomes" id="UP000078459">
    <property type="component" value="Unassembled WGS sequence"/>
</dbReference>
<proteinExistence type="inferred from homology"/>
<dbReference type="InterPro" id="IPR029044">
    <property type="entry name" value="Nucleotide-diphossugar_trans"/>
</dbReference>
<dbReference type="RefSeq" id="WP_068823395.1">
    <property type="nucleotide sequence ID" value="NZ_LWHJ01000030.1"/>
</dbReference>
<organism evidence="6 7">
    <name type="scientific">Pedobacter psychrophilus</name>
    <dbReference type="NCBI Taxonomy" id="1826909"/>
    <lineage>
        <taxon>Bacteria</taxon>
        <taxon>Pseudomonadati</taxon>
        <taxon>Bacteroidota</taxon>
        <taxon>Sphingobacteriia</taxon>
        <taxon>Sphingobacteriales</taxon>
        <taxon>Sphingobacteriaceae</taxon>
        <taxon>Pedobacter</taxon>
    </lineage>
</organism>
<evidence type="ECO:0000313" key="6">
    <source>
        <dbReference type="EMBL" id="OAQ38623.1"/>
    </source>
</evidence>
<dbReference type="STRING" id="1826909.A5893_14525"/>
<reference evidence="6 7" key="2">
    <citation type="submission" date="2016-06" db="EMBL/GenBank/DDBJ databases">
        <title>Pedobacter psychrophilus sp. nov., isolated from Antarctic fragmentary rock.</title>
        <authorList>
            <person name="Svec P."/>
        </authorList>
    </citation>
    <scope>NUCLEOTIDE SEQUENCE [LARGE SCALE GENOMIC DNA]</scope>
    <source>
        <strain evidence="6 7">CCM 8644</strain>
    </source>
</reference>
<evidence type="ECO:0000259" key="5">
    <source>
        <dbReference type="Pfam" id="PF00535"/>
    </source>
</evidence>
<keyword evidence="4" id="KW-1133">Transmembrane helix</keyword>
<dbReference type="SUPFAM" id="SSF53448">
    <property type="entry name" value="Nucleotide-diphospho-sugar transferases"/>
    <property type="match status" value="1"/>
</dbReference>
<evidence type="ECO:0000313" key="7">
    <source>
        <dbReference type="Proteomes" id="UP000078459"/>
    </source>
</evidence>
<dbReference type="InterPro" id="IPR001173">
    <property type="entry name" value="Glyco_trans_2-like"/>
</dbReference>
<dbReference type="PANTHER" id="PTHR43630:SF1">
    <property type="entry name" value="POLY-BETA-1,6-N-ACETYL-D-GLUCOSAMINE SYNTHASE"/>
    <property type="match status" value="1"/>
</dbReference>
<comment type="similarity">
    <text evidence="1">Belongs to the glycosyltransferase 2 family.</text>
</comment>
<reference evidence="6 7" key="1">
    <citation type="submission" date="2016-04" db="EMBL/GenBank/DDBJ databases">
        <authorList>
            <person name="Evans L.H."/>
            <person name="Alamgir A."/>
            <person name="Owens N."/>
            <person name="Weber N.D."/>
            <person name="Virtaneva K."/>
            <person name="Barbian K."/>
            <person name="Babar A."/>
            <person name="Rosenke K."/>
        </authorList>
    </citation>
    <scope>NUCLEOTIDE SEQUENCE [LARGE SCALE GENOMIC DNA]</scope>
    <source>
        <strain evidence="6 7">CCM 8644</strain>
    </source>
</reference>
<feature type="transmembrane region" description="Helical" evidence="4">
    <location>
        <begin position="319"/>
        <end position="339"/>
    </location>
</feature>
<dbReference type="OrthoDB" id="6638511at2"/>
<evidence type="ECO:0000256" key="2">
    <source>
        <dbReference type="ARBA" id="ARBA00022676"/>
    </source>
</evidence>
<feature type="domain" description="Glycosyltransferase 2-like" evidence="5">
    <location>
        <begin position="45"/>
        <end position="211"/>
    </location>
</feature>
<accession>A0A179DDS1</accession>
<comment type="caution">
    <text evidence="6">The sequence shown here is derived from an EMBL/GenBank/DDBJ whole genome shotgun (WGS) entry which is preliminary data.</text>
</comment>
<keyword evidence="4" id="KW-0812">Transmembrane</keyword>
<evidence type="ECO:0000256" key="3">
    <source>
        <dbReference type="ARBA" id="ARBA00022679"/>
    </source>
</evidence>
<dbReference type="Gene3D" id="3.90.550.10">
    <property type="entry name" value="Spore Coat Polysaccharide Biosynthesis Protein SpsA, Chain A"/>
    <property type="match status" value="1"/>
</dbReference>
<keyword evidence="2" id="KW-0328">Glycosyltransferase</keyword>
<feature type="transmembrane region" description="Helical" evidence="4">
    <location>
        <begin position="6"/>
        <end position="28"/>
    </location>
</feature>
<sequence length="385" mass="44770">MVETFFWMAGFLICYSYLLYPILLKWLAKDIKSKNQLTTFEPWVSIIIPAHNEALLIEQKIKSICNGSYPLTKIEIIVYSDGSDDETDSIVNNLSVEFPFISLLHNNRRRGKSFAINQLISHAKFDIIILTDANIIFDDDTIKNNVKNYQLDNIGLVGSYVINPPKINNNHSNQEQKYVTWENETKYNEGLIWGCTIAPFGACFSFRKELFNPIPKNFLVDDFFIAATVLQKKFNCILDKTSICFEELNGSLLAEMNRRKRISTGNFQNLGYFIDLFSNIAKPVGFCFWSHKGIRWFTPVLLFLLLISNIFLIDQSFFYKVTLILQVFFYCTPLTYQLSKSIKPLHKIIKFAHYFLMMNFSLLAGFYQYKKGVKVGYWDITQRVK</sequence>
<dbReference type="AlphaFoldDB" id="A0A179DDS1"/>
<dbReference type="GO" id="GO:0016757">
    <property type="term" value="F:glycosyltransferase activity"/>
    <property type="evidence" value="ECO:0007669"/>
    <property type="project" value="UniProtKB-KW"/>
</dbReference>
<name>A0A179DDS1_9SPHI</name>
<evidence type="ECO:0000256" key="4">
    <source>
        <dbReference type="SAM" id="Phobius"/>
    </source>
</evidence>
<protein>
    <recommendedName>
        <fullName evidence="5">Glycosyltransferase 2-like domain-containing protein</fullName>
    </recommendedName>
</protein>
<keyword evidence="4" id="KW-0472">Membrane</keyword>